<dbReference type="SUPFAM" id="SSF48056">
    <property type="entry name" value="Di-copper centre-containing domain"/>
    <property type="match status" value="1"/>
</dbReference>
<evidence type="ECO:0000313" key="8">
    <source>
        <dbReference type="Proteomes" id="UP000010798"/>
    </source>
</evidence>
<dbReference type="STRING" id="886293.Sinac_0162"/>
<feature type="domain" description="Tyrosinase copper-binding" evidence="5">
    <location>
        <begin position="61"/>
        <end position="78"/>
    </location>
</feature>
<evidence type="ECO:0000313" key="7">
    <source>
        <dbReference type="EMBL" id="AGA24618.1"/>
    </source>
</evidence>
<proteinExistence type="inferred from homology"/>
<dbReference type="PANTHER" id="PTHR11474:SF126">
    <property type="entry name" value="TYROSINASE-LIKE PROTEIN TYR-1-RELATED"/>
    <property type="match status" value="1"/>
</dbReference>
<evidence type="ECO:0000259" key="6">
    <source>
        <dbReference type="PROSITE" id="PS00498"/>
    </source>
</evidence>
<dbReference type="HOGENOM" id="CLU_035914_3_0_0"/>
<dbReference type="AlphaFoldDB" id="L0D705"/>
<accession>L0D705</accession>
<reference evidence="7 8" key="1">
    <citation type="submission" date="2012-02" db="EMBL/GenBank/DDBJ databases">
        <title>Complete sequence of chromosome of Singulisphaera acidiphila DSM 18658.</title>
        <authorList>
            <consortium name="US DOE Joint Genome Institute (JGI-PGF)"/>
            <person name="Lucas S."/>
            <person name="Copeland A."/>
            <person name="Lapidus A."/>
            <person name="Glavina del Rio T."/>
            <person name="Dalin E."/>
            <person name="Tice H."/>
            <person name="Bruce D."/>
            <person name="Goodwin L."/>
            <person name="Pitluck S."/>
            <person name="Peters L."/>
            <person name="Ovchinnikova G."/>
            <person name="Chertkov O."/>
            <person name="Kyrpides N."/>
            <person name="Mavromatis K."/>
            <person name="Ivanova N."/>
            <person name="Brettin T."/>
            <person name="Detter J.C."/>
            <person name="Han C."/>
            <person name="Larimer F."/>
            <person name="Land M."/>
            <person name="Hauser L."/>
            <person name="Markowitz V."/>
            <person name="Cheng J.-F."/>
            <person name="Hugenholtz P."/>
            <person name="Woyke T."/>
            <person name="Wu D."/>
            <person name="Tindall B."/>
            <person name="Pomrenke H."/>
            <person name="Brambilla E."/>
            <person name="Klenk H.-P."/>
            <person name="Eisen J.A."/>
        </authorList>
    </citation>
    <scope>NUCLEOTIDE SEQUENCE [LARGE SCALE GENOMIC DNA]</scope>
    <source>
        <strain evidence="8">ATCC BAA-1392 / DSM 18658 / VKM B-2454 / MOB10</strain>
    </source>
</reference>
<dbReference type="Pfam" id="PF00264">
    <property type="entry name" value="Tyrosinase"/>
    <property type="match status" value="1"/>
</dbReference>
<dbReference type="Proteomes" id="UP000010798">
    <property type="component" value="Chromosome"/>
</dbReference>
<gene>
    <name evidence="7" type="ordered locus">Sinac_0162</name>
</gene>
<feature type="domain" description="Tyrosinase copper-binding" evidence="6">
    <location>
        <begin position="237"/>
        <end position="248"/>
    </location>
</feature>
<protein>
    <submittedName>
        <fullName evidence="7">Tyrosinase family protein</fullName>
    </submittedName>
</protein>
<name>L0D705_SINAD</name>
<dbReference type="PANTHER" id="PTHR11474">
    <property type="entry name" value="TYROSINASE FAMILY MEMBER"/>
    <property type="match status" value="1"/>
</dbReference>
<comment type="similarity">
    <text evidence="1">Belongs to the tyrosinase family.</text>
</comment>
<dbReference type="InterPro" id="IPR002227">
    <property type="entry name" value="Tyrosinase_Cu-bd"/>
</dbReference>
<feature type="region of interest" description="Disordered" evidence="4">
    <location>
        <begin position="261"/>
        <end position="286"/>
    </location>
</feature>
<dbReference type="Gene3D" id="1.10.1280.10">
    <property type="entry name" value="Di-copper center containing domain from catechol oxidase"/>
    <property type="match status" value="1"/>
</dbReference>
<dbReference type="OrthoDB" id="290485at2"/>
<evidence type="ECO:0000259" key="5">
    <source>
        <dbReference type="PROSITE" id="PS00497"/>
    </source>
</evidence>
<dbReference type="GO" id="GO:0046872">
    <property type="term" value="F:metal ion binding"/>
    <property type="evidence" value="ECO:0007669"/>
    <property type="project" value="UniProtKB-KW"/>
</dbReference>
<dbReference type="KEGG" id="saci:Sinac_0162"/>
<evidence type="ECO:0000256" key="3">
    <source>
        <dbReference type="ARBA" id="ARBA00023008"/>
    </source>
</evidence>
<keyword evidence="8" id="KW-1185">Reference proteome</keyword>
<dbReference type="PROSITE" id="PS00498">
    <property type="entry name" value="TYROSINASE_2"/>
    <property type="match status" value="1"/>
</dbReference>
<keyword evidence="2" id="KW-0479">Metal-binding</keyword>
<dbReference type="PROSITE" id="PS00497">
    <property type="entry name" value="TYROSINASE_1"/>
    <property type="match status" value="1"/>
</dbReference>
<dbReference type="PRINTS" id="PR00092">
    <property type="entry name" value="TYROSINASE"/>
</dbReference>
<organism evidence="7 8">
    <name type="scientific">Singulisphaera acidiphila (strain ATCC BAA-1392 / DSM 18658 / VKM B-2454 / MOB10)</name>
    <dbReference type="NCBI Taxonomy" id="886293"/>
    <lineage>
        <taxon>Bacteria</taxon>
        <taxon>Pseudomonadati</taxon>
        <taxon>Planctomycetota</taxon>
        <taxon>Planctomycetia</taxon>
        <taxon>Isosphaerales</taxon>
        <taxon>Isosphaeraceae</taxon>
        <taxon>Singulisphaera</taxon>
    </lineage>
</organism>
<evidence type="ECO:0000256" key="1">
    <source>
        <dbReference type="ARBA" id="ARBA00009928"/>
    </source>
</evidence>
<dbReference type="GO" id="GO:0016491">
    <property type="term" value="F:oxidoreductase activity"/>
    <property type="evidence" value="ECO:0007669"/>
    <property type="project" value="InterPro"/>
</dbReference>
<dbReference type="SMR" id="L0D705"/>
<evidence type="ECO:0000256" key="2">
    <source>
        <dbReference type="ARBA" id="ARBA00022723"/>
    </source>
</evidence>
<evidence type="ECO:0000256" key="4">
    <source>
        <dbReference type="SAM" id="MobiDB-lite"/>
    </source>
</evidence>
<dbReference type="InterPro" id="IPR050316">
    <property type="entry name" value="Tyrosinase/Hemocyanin"/>
</dbReference>
<dbReference type="eggNOG" id="COG2304">
    <property type="taxonomic scope" value="Bacteria"/>
</dbReference>
<dbReference type="EMBL" id="CP003364">
    <property type="protein sequence ID" value="AGA24618.1"/>
    <property type="molecule type" value="Genomic_DNA"/>
</dbReference>
<keyword evidence="3" id="KW-0186">Copper</keyword>
<sequence>MLIRKSVGSLSSAEKTTFVNALIELKKRGEYDKYVHWHHHVMIPTVLPDEPRDPGYRNGAHLGPAFLPWHREFLMQLEQELRTIDSSITIPYWDWTIDAALKDPKTAPIWSDDFLGGDGLEKDEWRVQSGPFAYKNGKWPVPSYPADELPGLGLKRQFAQIVPNLPTAEDLALAMAEIYYDTPNYNRSPFTIGFRNRIEGWITQRGDPRVKTTSSQLHNRVHLWVGGNMTPMTSPDDPVFFLHHCFIDKVWADWQAEQAKDNPAAAPHYAPEEQGPPGHNLGDQLKPWKRSVKDVLDISKLGYRYEQPPTQEKLLVRAKSIRLATDDVRRIPPNAAKSPFIAE</sequence>
<dbReference type="InterPro" id="IPR008922">
    <property type="entry name" value="Di-copper_centre_dom_sf"/>
</dbReference>